<accession>A0A1H6EG78</accession>
<proteinExistence type="predicted"/>
<dbReference type="GO" id="GO:0003677">
    <property type="term" value="F:DNA binding"/>
    <property type="evidence" value="ECO:0007669"/>
    <property type="project" value="UniProtKB-KW"/>
</dbReference>
<protein>
    <submittedName>
        <fullName evidence="1">Conserved DNA-binding protein YbaB</fullName>
    </submittedName>
</protein>
<keyword evidence="2" id="KW-1185">Reference proteome</keyword>
<dbReference type="SUPFAM" id="SSF82607">
    <property type="entry name" value="YbaB-like"/>
    <property type="match status" value="1"/>
</dbReference>
<dbReference type="OrthoDB" id="3625992at2"/>
<evidence type="ECO:0000313" key="2">
    <source>
        <dbReference type="Proteomes" id="UP000236732"/>
    </source>
</evidence>
<dbReference type="Proteomes" id="UP000236732">
    <property type="component" value="Unassembled WGS sequence"/>
</dbReference>
<evidence type="ECO:0000313" key="1">
    <source>
        <dbReference type="EMBL" id="SEG95979.1"/>
    </source>
</evidence>
<gene>
    <name evidence="1" type="ORF">SAMN05444920_109223</name>
</gene>
<reference evidence="1 2" key="1">
    <citation type="submission" date="2016-10" db="EMBL/GenBank/DDBJ databases">
        <authorList>
            <person name="de Groot N.N."/>
        </authorList>
    </citation>
    <scope>NUCLEOTIDE SEQUENCE [LARGE SCALE GENOMIC DNA]</scope>
    <source>
        <strain evidence="1 2">CGMCC 4.7037</strain>
    </source>
</reference>
<name>A0A1H6EG78_9ACTN</name>
<sequence length="128" mass="14297">MNADQLHEYANQLRDNFLRLQDQSLELHQRARALQVTHSSPDGLVTATVGARGDLIRLDLDPRVSRLRDSGRLAILITATVQQAAAMAQEEIVRMFAPLVPPEQMRAHLDGDLDSVLGHLDDRLREIG</sequence>
<dbReference type="AlphaFoldDB" id="A0A1H6EG78"/>
<dbReference type="InterPro" id="IPR036894">
    <property type="entry name" value="YbaB-like_sf"/>
</dbReference>
<dbReference type="Gene3D" id="3.30.1310.10">
    <property type="entry name" value="Nucleoid-associated protein YbaB-like domain"/>
    <property type="match status" value="1"/>
</dbReference>
<dbReference type="InterPro" id="IPR004401">
    <property type="entry name" value="YbaB/EbfC"/>
</dbReference>
<keyword evidence="1" id="KW-0238">DNA-binding</keyword>
<dbReference type="EMBL" id="FNVT01000009">
    <property type="protein sequence ID" value="SEG95979.1"/>
    <property type="molecule type" value="Genomic_DNA"/>
</dbReference>
<organism evidence="1 2">
    <name type="scientific">Nonomuraea solani</name>
    <dbReference type="NCBI Taxonomy" id="1144553"/>
    <lineage>
        <taxon>Bacteria</taxon>
        <taxon>Bacillati</taxon>
        <taxon>Actinomycetota</taxon>
        <taxon>Actinomycetes</taxon>
        <taxon>Streptosporangiales</taxon>
        <taxon>Streptosporangiaceae</taxon>
        <taxon>Nonomuraea</taxon>
    </lineage>
</organism>
<dbReference type="Pfam" id="PF02575">
    <property type="entry name" value="YbaB_DNA_bd"/>
    <property type="match status" value="1"/>
</dbReference>